<evidence type="ECO:0000256" key="3">
    <source>
        <dbReference type="ARBA" id="ARBA00022741"/>
    </source>
</evidence>
<dbReference type="PANTHER" id="PTHR42781">
    <property type="entry name" value="SPERMIDINE/PUTRESCINE IMPORT ATP-BINDING PROTEIN POTA"/>
    <property type="match status" value="1"/>
</dbReference>
<dbReference type="InterPro" id="IPR050093">
    <property type="entry name" value="ABC_SmlMolc_Importer"/>
</dbReference>
<dbReference type="RefSeq" id="WP_017524719.1">
    <property type="nucleotide sequence ID" value="NZ_JACCEX010000003.1"/>
</dbReference>
<accession>A0A2U1CKP9</accession>
<proteinExistence type="predicted"/>
<reference evidence="6 7" key="1">
    <citation type="submission" date="2018-04" db="EMBL/GenBank/DDBJ databases">
        <title>Genomic Encyclopedia of Type Strains, Phase IV (KMG-IV): sequencing the most valuable type-strain genomes for metagenomic binning, comparative biology and taxonomic classification.</title>
        <authorList>
            <person name="Goeker M."/>
        </authorList>
    </citation>
    <scope>NUCLEOTIDE SEQUENCE [LARGE SCALE GENOMIC DNA]</scope>
    <source>
        <strain evidence="6 7">DSM 10065</strain>
    </source>
</reference>
<organism evidence="6 7">
    <name type="scientific">Pusillimonas noertemannii</name>
    <dbReference type="NCBI Taxonomy" id="305977"/>
    <lineage>
        <taxon>Bacteria</taxon>
        <taxon>Pseudomonadati</taxon>
        <taxon>Pseudomonadota</taxon>
        <taxon>Betaproteobacteria</taxon>
        <taxon>Burkholderiales</taxon>
        <taxon>Alcaligenaceae</taxon>
        <taxon>Pusillimonas</taxon>
    </lineage>
</organism>
<keyword evidence="2" id="KW-1003">Cell membrane</keyword>
<evidence type="ECO:0000259" key="5">
    <source>
        <dbReference type="PROSITE" id="PS50893"/>
    </source>
</evidence>
<keyword evidence="1" id="KW-0813">Transport</keyword>
<dbReference type="OrthoDB" id="5298774at2"/>
<dbReference type="PROSITE" id="PS50893">
    <property type="entry name" value="ABC_TRANSPORTER_2"/>
    <property type="match status" value="1"/>
</dbReference>
<keyword evidence="4 6" id="KW-0067">ATP-binding</keyword>
<keyword evidence="3" id="KW-0547">Nucleotide-binding</keyword>
<dbReference type="STRING" id="1231391.GCA_000308195_02365"/>
<dbReference type="Proteomes" id="UP000246145">
    <property type="component" value="Unassembled WGS sequence"/>
</dbReference>
<evidence type="ECO:0000256" key="1">
    <source>
        <dbReference type="ARBA" id="ARBA00022448"/>
    </source>
</evidence>
<dbReference type="SUPFAM" id="SSF52540">
    <property type="entry name" value="P-loop containing nucleoside triphosphate hydrolases"/>
    <property type="match status" value="1"/>
</dbReference>
<dbReference type="AlphaFoldDB" id="A0A2U1CKP9"/>
<gene>
    <name evidence="6" type="ORF">C7440_2293</name>
</gene>
<dbReference type="Gene3D" id="3.40.50.300">
    <property type="entry name" value="P-loop containing nucleotide triphosphate hydrolases"/>
    <property type="match status" value="1"/>
</dbReference>
<keyword evidence="2" id="KW-0472">Membrane</keyword>
<evidence type="ECO:0000256" key="2">
    <source>
        <dbReference type="ARBA" id="ARBA00022475"/>
    </source>
</evidence>
<protein>
    <submittedName>
        <fullName evidence="6">Molybdate transport system ATP-binding protein</fullName>
    </submittedName>
</protein>
<dbReference type="InterPro" id="IPR027417">
    <property type="entry name" value="P-loop_NTPase"/>
</dbReference>
<feature type="domain" description="ABC transporter" evidence="5">
    <location>
        <begin position="2"/>
        <end position="241"/>
    </location>
</feature>
<dbReference type="SMART" id="SM00382">
    <property type="entry name" value="AAA"/>
    <property type="match status" value="1"/>
</dbReference>
<name>A0A2U1CKP9_9BURK</name>
<dbReference type="GO" id="GO:0005524">
    <property type="term" value="F:ATP binding"/>
    <property type="evidence" value="ECO:0007669"/>
    <property type="project" value="UniProtKB-KW"/>
</dbReference>
<dbReference type="Pfam" id="PF00005">
    <property type="entry name" value="ABC_tran"/>
    <property type="match status" value="1"/>
</dbReference>
<evidence type="ECO:0000313" key="6">
    <source>
        <dbReference type="EMBL" id="PVY61568.1"/>
    </source>
</evidence>
<dbReference type="InterPro" id="IPR003439">
    <property type="entry name" value="ABC_transporter-like_ATP-bd"/>
</dbReference>
<sequence>MIWDVALRKRFEGRKHSFELDLRFQSNARRLVLFGPSGAGKSMTLKMIAGLETPDGGHVRMNGVDMFDRDRRVDLSPQRRGLAYVFQDYALFPHLTVIQNIAFGLHLGLLNPGRSLRHEAVRRWIQAFHLESVANQYPEQLSGGQRQRTALARALVAEPRALLLDEPFAALDRPLRKRLRDELARLQAQLDIPMILISHDEEDVAVLADEMVRIEHGQAGQASLLPARARGGRSEPEAVQSTREFDWINSTL</sequence>
<evidence type="ECO:0000313" key="7">
    <source>
        <dbReference type="Proteomes" id="UP000246145"/>
    </source>
</evidence>
<dbReference type="GO" id="GO:0016887">
    <property type="term" value="F:ATP hydrolysis activity"/>
    <property type="evidence" value="ECO:0007669"/>
    <property type="project" value="InterPro"/>
</dbReference>
<dbReference type="EMBL" id="QEKO01000003">
    <property type="protein sequence ID" value="PVY61568.1"/>
    <property type="molecule type" value="Genomic_DNA"/>
</dbReference>
<dbReference type="PANTHER" id="PTHR42781:SF4">
    <property type="entry name" value="SPERMIDINE_PUTRESCINE IMPORT ATP-BINDING PROTEIN POTA"/>
    <property type="match status" value="1"/>
</dbReference>
<dbReference type="InterPro" id="IPR003593">
    <property type="entry name" value="AAA+_ATPase"/>
</dbReference>
<keyword evidence="7" id="KW-1185">Reference proteome</keyword>
<comment type="caution">
    <text evidence="6">The sequence shown here is derived from an EMBL/GenBank/DDBJ whole genome shotgun (WGS) entry which is preliminary data.</text>
</comment>
<evidence type="ECO:0000256" key="4">
    <source>
        <dbReference type="ARBA" id="ARBA00022840"/>
    </source>
</evidence>